<proteinExistence type="predicted"/>
<evidence type="ECO:0000313" key="2">
    <source>
        <dbReference type="Proteomes" id="UP000703269"/>
    </source>
</evidence>
<name>A0A9P3G6W0_9APHY</name>
<comment type="caution">
    <text evidence="1">The sequence shown here is derived from an EMBL/GenBank/DDBJ whole genome shotgun (WGS) entry which is preliminary data.</text>
</comment>
<dbReference type="SUPFAM" id="SSF54637">
    <property type="entry name" value="Thioesterase/thiol ester dehydrase-isomerase"/>
    <property type="match status" value="1"/>
</dbReference>
<accession>A0A9P3G6W0</accession>
<dbReference type="Gene3D" id="3.10.129.10">
    <property type="entry name" value="Hotdog Thioesterase"/>
    <property type="match status" value="1"/>
</dbReference>
<dbReference type="Proteomes" id="UP000703269">
    <property type="component" value="Unassembled WGS sequence"/>
</dbReference>
<reference evidence="1 2" key="1">
    <citation type="submission" date="2021-08" db="EMBL/GenBank/DDBJ databases">
        <title>Draft Genome Sequence of Phanerochaete sordida strain YK-624.</title>
        <authorList>
            <person name="Mori T."/>
            <person name="Dohra H."/>
            <person name="Suzuki T."/>
            <person name="Kawagishi H."/>
            <person name="Hirai H."/>
        </authorList>
    </citation>
    <scope>NUCLEOTIDE SEQUENCE [LARGE SCALE GENOMIC DNA]</scope>
    <source>
        <strain evidence="1 2">YK-624</strain>
    </source>
</reference>
<dbReference type="AlphaFoldDB" id="A0A9P3G6W0"/>
<protein>
    <submittedName>
        <fullName evidence="1">HotDog domain-containing protein</fullName>
    </submittedName>
</protein>
<evidence type="ECO:0000313" key="1">
    <source>
        <dbReference type="EMBL" id="GJE88934.1"/>
    </source>
</evidence>
<dbReference type="InterPro" id="IPR029069">
    <property type="entry name" value="HotDog_dom_sf"/>
</dbReference>
<sequence>MSSFYTTLLGLPKAPAPNDDISRIKGSCSDEVKQACVNALAHYGVGGPGVYGNEFTRHLTLVCADVRPRMFAPEGTEKRGLEAEVTFEIEVYPSMLNAMGSIGGGCLCHLLEICTWGSWYAIAAVTGVDPAGISQALELKFYAPAFIGMKLAIVSTSMTAKGKLVFGRAEVRGAGLCH</sequence>
<dbReference type="EMBL" id="BPQB01000011">
    <property type="protein sequence ID" value="GJE88934.1"/>
    <property type="molecule type" value="Genomic_DNA"/>
</dbReference>
<dbReference type="CDD" id="cd03440">
    <property type="entry name" value="hot_dog"/>
    <property type="match status" value="1"/>
</dbReference>
<organism evidence="1 2">
    <name type="scientific">Phanerochaete sordida</name>
    <dbReference type="NCBI Taxonomy" id="48140"/>
    <lineage>
        <taxon>Eukaryota</taxon>
        <taxon>Fungi</taxon>
        <taxon>Dikarya</taxon>
        <taxon>Basidiomycota</taxon>
        <taxon>Agaricomycotina</taxon>
        <taxon>Agaricomycetes</taxon>
        <taxon>Polyporales</taxon>
        <taxon>Phanerochaetaceae</taxon>
        <taxon>Phanerochaete</taxon>
    </lineage>
</organism>
<gene>
    <name evidence="1" type="ORF">PsYK624_050220</name>
</gene>
<keyword evidence="2" id="KW-1185">Reference proteome</keyword>
<dbReference type="OrthoDB" id="2831072at2759"/>